<dbReference type="AlphaFoldDB" id="A0A433WCN4"/>
<sequence length="120" mass="14114">MRISGVDYILYTKKDLLDFFDAFELKLKDIWKEFYKESDFEEDVYNVFYAADKITFEEMEQQGFFLNGHHEGPFYIIFDALYAETERQITLVLPAPRETSAFCERIFQLVNEVCCGGSGN</sequence>
<reference evidence="1" key="1">
    <citation type="submission" date="2020-05" db="EMBL/GenBank/DDBJ databases">
        <title>Chitinophaga laudate sp. nov., isolated from a tropical peat swamp.</title>
        <authorList>
            <person name="Goh C.B.S."/>
            <person name="Lee M.S."/>
            <person name="Parimannan S."/>
            <person name="Pasbakhsh P."/>
            <person name="Yule C.M."/>
            <person name="Rajandas H."/>
            <person name="Loke S."/>
            <person name="Croft L."/>
            <person name="Tan J.B.L."/>
        </authorList>
    </citation>
    <scope>NUCLEOTIDE SEQUENCE</scope>
    <source>
        <strain evidence="1">Mgbs1</strain>
    </source>
</reference>
<organism evidence="1 2">
    <name type="scientific">Chitinophaga solisilvae</name>
    <dbReference type="NCBI Taxonomy" id="1233460"/>
    <lineage>
        <taxon>Bacteria</taxon>
        <taxon>Pseudomonadati</taxon>
        <taxon>Bacteroidota</taxon>
        <taxon>Chitinophagia</taxon>
        <taxon>Chitinophagales</taxon>
        <taxon>Chitinophagaceae</taxon>
        <taxon>Chitinophaga</taxon>
    </lineage>
</organism>
<dbReference type="Proteomes" id="UP000281028">
    <property type="component" value="Unassembled WGS sequence"/>
</dbReference>
<evidence type="ECO:0000313" key="2">
    <source>
        <dbReference type="Proteomes" id="UP000281028"/>
    </source>
</evidence>
<protein>
    <submittedName>
        <fullName evidence="1">Uncharacterized protein</fullName>
    </submittedName>
</protein>
<accession>A0A433WCN4</accession>
<keyword evidence="2" id="KW-1185">Reference proteome</keyword>
<gene>
    <name evidence="1" type="ORF">ECE50_017190</name>
</gene>
<dbReference type="EMBL" id="RIAR02000001">
    <property type="protein sequence ID" value="NSL88580.1"/>
    <property type="molecule type" value="Genomic_DNA"/>
</dbReference>
<name>A0A433WCN4_9BACT</name>
<evidence type="ECO:0000313" key="1">
    <source>
        <dbReference type="EMBL" id="NSL88580.1"/>
    </source>
</evidence>
<proteinExistence type="predicted"/>
<comment type="caution">
    <text evidence="1">The sequence shown here is derived from an EMBL/GenBank/DDBJ whole genome shotgun (WGS) entry which is preliminary data.</text>
</comment>